<evidence type="ECO:0000256" key="1">
    <source>
        <dbReference type="ARBA" id="ARBA00005791"/>
    </source>
</evidence>
<dbReference type="EMBL" id="MHCX01000017">
    <property type="protein sequence ID" value="OGY29686.1"/>
    <property type="molecule type" value="Genomic_DNA"/>
</dbReference>
<dbReference type="Pfam" id="PF13462">
    <property type="entry name" value="Thioredoxin_4"/>
    <property type="match status" value="1"/>
</dbReference>
<dbReference type="GO" id="GO:0016491">
    <property type="term" value="F:oxidoreductase activity"/>
    <property type="evidence" value="ECO:0007669"/>
    <property type="project" value="UniProtKB-KW"/>
</dbReference>
<organism evidence="8 9">
    <name type="scientific">Candidatus Woykebacteria bacterium RIFCSPHIGHO2_02_FULL_43_16b</name>
    <dbReference type="NCBI Taxonomy" id="1802601"/>
    <lineage>
        <taxon>Bacteria</taxon>
        <taxon>Candidatus Woykeibacteriota</taxon>
    </lineage>
</organism>
<dbReference type="Proteomes" id="UP000177821">
    <property type="component" value="Unassembled WGS sequence"/>
</dbReference>
<accession>A0A1G1WPM0</accession>
<keyword evidence="4" id="KW-1015">Disulfide bond</keyword>
<dbReference type="InterPro" id="IPR012336">
    <property type="entry name" value="Thioredoxin-like_fold"/>
</dbReference>
<dbReference type="InterPro" id="IPR036249">
    <property type="entry name" value="Thioredoxin-like_sf"/>
</dbReference>
<comment type="caution">
    <text evidence="8">The sequence shown here is derived from an EMBL/GenBank/DDBJ whole genome shotgun (WGS) entry which is preliminary data.</text>
</comment>
<dbReference type="PANTHER" id="PTHR13887:SF14">
    <property type="entry name" value="DISULFIDE BOND FORMATION PROTEIN D"/>
    <property type="match status" value="1"/>
</dbReference>
<protein>
    <recommendedName>
        <fullName evidence="7">Thioredoxin domain-containing protein</fullName>
    </recommendedName>
</protein>
<evidence type="ECO:0000256" key="6">
    <source>
        <dbReference type="SAM" id="Phobius"/>
    </source>
</evidence>
<dbReference type="CDD" id="cd02972">
    <property type="entry name" value="DsbA_family"/>
    <property type="match status" value="1"/>
</dbReference>
<dbReference type="PANTHER" id="PTHR13887">
    <property type="entry name" value="GLUTATHIONE S-TRANSFERASE KAPPA"/>
    <property type="match status" value="1"/>
</dbReference>
<evidence type="ECO:0000256" key="5">
    <source>
        <dbReference type="ARBA" id="ARBA00023284"/>
    </source>
</evidence>
<evidence type="ECO:0000313" key="9">
    <source>
        <dbReference type="Proteomes" id="UP000177821"/>
    </source>
</evidence>
<sequence>MKKFSVEGYFVIGLALCFFLIVGFILLSSGKSASQESLLSISEITEQDHLKGSKEAAVSIIEYSDLQCPACAYYSGFSKQLEKDFGDSVVFVYRHFPLITIHLNSISAAMSAEAAGKQGKFWEMHDLLFASQQSWSKSDKVEPIFEGYALEIGLDINKYRDDVKSVEVASKIQGDMLKGNLAGVKATPTFMINGKKITNPKNYEAFKALISQEVSR</sequence>
<evidence type="ECO:0000256" key="3">
    <source>
        <dbReference type="ARBA" id="ARBA00023002"/>
    </source>
</evidence>
<dbReference type="PROSITE" id="PS51352">
    <property type="entry name" value="THIOREDOXIN_2"/>
    <property type="match status" value="1"/>
</dbReference>
<keyword evidence="3" id="KW-0560">Oxidoreductase</keyword>
<evidence type="ECO:0000259" key="7">
    <source>
        <dbReference type="PROSITE" id="PS51352"/>
    </source>
</evidence>
<evidence type="ECO:0000256" key="4">
    <source>
        <dbReference type="ARBA" id="ARBA00023157"/>
    </source>
</evidence>
<name>A0A1G1WPM0_9BACT</name>
<keyword evidence="6" id="KW-0472">Membrane</keyword>
<comment type="similarity">
    <text evidence="1">Belongs to the thioredoxin family. DsbA subfamily.</text>
</comment>
<feature type="domain" description="Thioredoxin" evidence="7">
    <location>
        <begin position="27"/>
        <end position="215"/>
    </location>
</feature>
<dbReference type="SUPFAM" id="SSF52833">
    <property type="entry name" value="Thioredoxin-like"/>
    <property type="match status" value="1"/>
</dbReference>
<gene>
    <name evidence="8" type="ORF">A3J50_04465</name>
</gene>
<proteinExistence type="inferred from homology"/>
<keyword evidence="5" id="KW-0676">Redox-active center</keyword>
<keyword evidence="6" id="KW-0812">Transmembrane</keyword>
<feature type="transmembrane region" description="Helical" evidence="6">
    <location>
        <begin position="6"/>
        <end position="27"/>
    </location>
</feature>
<keyword evidence="6" id="KW-1133">Transmembrane helix</keyword>
<dbReference type="InterPro" id="IPR013766">
    <property type="entry name" value="Thioredoxin_domain"/>
</dbReference>
<keyword evidence="2" id="KW-0732">Signal</keyword>
<evidence type="ECO:0000313" key="8">
    <source>
        <dbReference type="EMBL" id="OGY29686.1"/>
    </source>
</evidence>
<reference evidence="8 9" key="1">
    <citation type="journal article" date="2016" name="Nat. Commun.">
        <title>Thousands of microbial genomes shed light on interconnected biogeochemical processes in an aquifer system.</title>
        <authorList>
            <person name="Anantharaman K."/>
            <person name="Brown C.T."/>
            <person name="Hug L.A."/>
            <person name="Sharon I."/>
            <person name="Castelle C.J."/>
            <person name="Probst A.J."/>
            <person name="Thomas B.C."/>
            <person name="Singh A."/>
            <person name="Wilkins M.J."/>
            <person name="Karaoz U."/>
            <person name="Brodie E.L."/>
            <person name="Williams K.H."/>
            <person name="Hubbard S.S."/>
            <person name="Banfield J.F."/>
        </authorList>
    </citation>
    <scope>NUCLEOTIDE SEQUENCE [LARGE SCALE GENOMIC DNA]</scope>
</reference>
<dbReference type="Gene3D" id="3.40.30.10">
    <property type="entry name" value="Glutaredoxin"/>
    <property type="match status" value="1"/>
</dbReference>
<evidence type="ECO:0000256" key="2">
    <source>
        <dbReference type="ARBA" id="ARBA00022729"/>
    </source>
</evidence>
<dbReference type="AlphaFoldDB" id="A0A1G1WPM0"/>